<dbReference type="Proteomes" id="UP000250218">
    <property type="component" value="Chromosome"/>
</dbReference>
<dbReference type="NCBIfam" id="NF045891">
    <property type="entry name" value="ICE_Mbov_0400"/>
    <property type="match status" value="1"/>
</dbReference>
<organism evidence="2 3">
    <name type="scientific">[Mycoplasma] anseris</name>
    <dbReference type="NCBI Taxonomy" id="92400"/>
    <lineage>
        <taxon>Bacteria</taxon>
        <taxon>Bacillati</taxon>
        <taxon>Mycoplasmatota</taxon>
        <taxon>Mycoplasmoidales</taxon>
        <taxon>Metamycoplasmataceae</taxon>
        <taxon>Metamycoplasma</taxon>
    </lineage>
</organism>
<dbReference type="KEGG" id="mane:DP065_01480"/>
<dbReference type="EMBL" id="CP030140">
    <property type="protein sequence ID" value="AWX69423.1"/>
    <property type="molecule type" value="Genomic_DNA"/>
</dbReference>
<evidence type="ECO:0000313" key="2">
    <source>
        <dbReference type="EMBL" id="AWX69423.1"/>
    </source>
</evidence>
<protein>
    <submittedName>
        <fullName evidence="2">Uncharacterized protein</fullName>
    </submittedName>
</protein>
<dbReference type="AlphaFoldDB" id="A0A2Z4NCX6"/>
<accession>A0A2Z4NCX6</accession>
<evidence type="ECO:0000256" key="1">
    <source>
        <dbReference type="SAM" id="MobiDB-lite"/>
    </source>
</evidence>
<evidence type="ECO:0000313" key="3">
    <source>
        <dbReference type="Proteomes" id="UP000250218"/>
    </source>
</evidence>
<proteinExistence type="predicted"/>
<gene>
    <name evidence="2" type="ORF">DP065_01480</name>
</gene>
<name>A0A2Z4NCX6_9BACT</name>
<reference evidence="3" key="1">
    <citation type="submission" date="2018-06" db="EMBL/GenBank/DDBJ databases">
        <title>Complete genome sequences of Mycoplasma anatis, M. anseris and M. cloacale type strains.</title>
        <authorList>
            <person name="Grozner D."/>
            <person name="Forro B."/>
            <person name="Sulyok K.M."/>
            <person name="Marton S."/>
            <person name="Kreizinger Z."/>
            <person name="Banyai K."/>
            <person name="Gyuranecz M."/>
        </authorList>
    </citation>
    <scope>NUCLEOTIDE SEQUENCE [LARGE SCALE GENOMIC DNA]</scope>
    <source>
        <strain evidence="3">ATCC 49234</strain>
    </source>
</reference>
<dbReference type="RefSeq" id="WP_052169623.1">
    <property type="nucleotide sequence ID" value="NZ_CP030140.1"/>
</dbReference>
<keyword evidence="3" id="KW-1185">Reference proteome</keyword>
<sequence>MINGTIWKQRNINKSYATIGRNKSHEIFKTNIFKINRPYIIFVSNDKVYYLAAKSVKEGNYKETKKDKTNILVPQGIYGDGHFSAINTRAINVMEKELFFSLFEIDKTNNGILLNQGVYNAIMKQVLENIKNKDFNIFEIESISYSKATWYSKTEAFQRNYHFLEHSLEIFNSLDENQKISAYNQDNYFDVEYRKWINKQTKQEKEIEKTPEKQNEMPKEKDLELEL</sequence>
<feature type="region of interest" description="Disordered" evidence="1">
    <location>
        <begin position="202"/>
        <end position="227"/>
    </location>
</feature>